<feature type="signal peptide" evidence="2">
    <location>
        <begin position="1"/>
        <end position="22"/>
    </location>
</feature>
<dbReference type="SUPFAM" id="SSF56300">
    <property type="entry name" value="Metallo-dependent phosphatases"/>
    <property type="match status" value="1"/>
</dbReference>
<accession>A0ABY5P974</accession>
<evidence type="ECO:0000259" key="3">
    <source>
        <dbReference type="SMART" id="SM00854"/>
    </source>
</evidence>
<gene>
    <name evidence="4" type="ORF">NRE15_06575</name>
</gene>
<evidence type="ECO:0000256" key="1">
    <source>
        <dbReference type="ARBA" id="ARBA00005662"/>
    </source>
</evidence>
<dbReference type="InterPro" id="IPR052169">
    <property type="entry name" value="CW_Biosynth-Accessory"/>
</dbReference>
<dbReference type="Pfam" id="PF09587">
    <property type="entry name" value="PGA_cap"/>
    <property type="match status" value="1"/>
</dbReference>
<dbReference type="InterPro" id="IPR029052">
    <property type="entry name" value="Metallo-depent_PP-like"/>
</dbReference>
<dbReference type="Proteomes" id="UP001315967">
    <property type="component" value="Chromosome"/>
</dbReference>
<keyword evidence="5" id="KW-1185">Reference proteome</keyword>
<evidence type="ECO:0000313" key="5">
    <source>
        <dbReference type="Proteomes" id="UP001315967"/>
    </source>
</evidence>
<dbReference type="PANTHER" id="PTHR33393">
    <property type="entry name" value="POLYGLUTAMINE SYNTHESIS ACCESSORY PROTEIN RV0574C-RELATED"/>
    <property type="match status" value="1"/>
</dbReference>
<keyword evidence="2" id="KW-0732">Signal</keyword>
<dbReference type="PANTHER" id="PTHR33393:SF12">
    <property type="entry name" value="CAPSULE BIOSYNTHESIS PROTEIN CAPA"/>
    <property type="match status" value="1"/>
</dbReference>
<dbReference type="EMBL" id="CP102453">
    <property type="protein sequence ID" value="UUX35304.1"/>
    <property type="molecule type" value="Genomic_DNA"/>
</dbReference>
<dbReference type="Gene3D" id="3.60.21.10">
    <property type="match status" value="1"/>
</dbReference>
<evidence type="ECO:0000256" key="2">
    <source>
        <dbReference type="SAM" id="SignalP"/>
    </source>
</evidence>
<proteinExistence type="inferred from homology"/>
<protein>
    <submittedName>
        <fullName evidence="4">CapA family protein</fullName>
    </submittedName>
</protein>
<sequence length="420" mass="46908">MKIKNILLSFALLFNLTTTTIAAEEVPASLQHLPTKEVVEPWQGKEGEIRLRSFGDFLIHDRVSWMADRSSWLYQGAVEQLEAEGIWNNGTVIGAEEVPNIIEGSQDYDFLPMVARMAPYTSYADVTVANMEIIAAYPDLPISGYPQFNAPGSVLEAMKAIGVDLVSNTTNHTLDWFAEGAISSINNLDTVGIMYSGSYKDMDDFQTPRIIDKNGIKLGFLSYTYGTNGIPVPEGQGYLVSLLDLEVILSEVEWLKPQVDAVVVTLHMGPEYGEWPDEQQEYYFQALSDAGVKLILGGHPHVLQPMAWFNEDETFAIYSQASFLTGQRELENKQGGITEVTFKRGDDGEVFVTDPKFMPTFVLGIEAEKMYETVPLADYEAFAVPEGAWRWDYLADHMAGLTDNFEFVGHLETAWTEQSE</sequence>
<name>A0ABY5P974_9LACT</name>
<comment type="similarity">
    <text evidence="1">Belongs to the CapA family.</text>
</comment>
<organism evidence="4 5">
    <name type="scientific">Fundicoccus culcitae</name>
    <dbReference type="NCBI Taxonomy" id="2969821"/>
    <lineage>
        <taxon>Bacteria</taxon>
        <taxon>Bacillati</taxon>
        <taxon>Bacillota</taxon>
        <taxon>Bacilli</taxon>
        <taxon>Lactobacillales</taxon>
        <taxon>Aerococcaceae</taxon>
        <taxon>Fundicoccus</taxon>
    </lineage>
</organism>
<dbReference type="SMART" id="SM00854">
    <property type="entry name" value="PGA_cap"/>
    <property type="match status" value="1"/>
</dbReference>
<dbReference type="InterPro" id="IPR019079">
    <property type="entry name" value="Capsule_synth_CapA"/>
</dbReference>
<feature type="chain" id="PRO_5046486645" evidence="2">
    <location>
        <begin position="23"/>
        <end position="420"/>
    </location>
</feature>
<dbReference type="CDD" id="cd07381">
    <property type="entry name" value="MPP_CapA"/>
    <property type="match status" value="1"/>
</dbReference>
<evidence type="ECO:0000313" key="4">
    <source>
        <dbReference type="EMBL" id="UUX35304.1"/>
    </source>
</evidence>
<feature type="domain" description="Capsule synthesis protein CapA" evidence="3">
    <location>
        <begin position="85"/>
        <end position="327"/>
    </location>
</feature>
<dbReference type="RefSeq" id="WP_313794793.1">
    <property type="nucleotide sequence ID" value="NZ_CP102453.1"/>
</dbReference>
<reference evidence="4 5" key="1">
    <citation type="submission" date="2022-08" db="EMBL/GenBank/DDBJ databases">
        <title>Aerococcaceae sp. nov isolated from spoiled eye mask.</title>
        <authorList>
            <person name="Zhou G."/>
            <person name="Xie X.-B."/>
            <person name="Shi Q.-S."/>
            <person name="Wang Y.-S."/>
            <person name="Wen X."/>
            <person name="Peng H."/>
            <person name="Yang X.-J."/>
            <person name="Tao H.-B."/>
            <person name="Huang X.-M."/>
        </authorList>
    </citation>
    <scope>NUCLEOTIDE SEQUENCE [LARGE SCALE GENOMIC DNA]</scope>
    <source>
        <strain evidence="5">DM20194951</strain>
    </source>
</reference>